<dbReference type="PROSITE" id="PS51257">
    <property type="entry name" value="PROKAR_LIPOPROTEIN"/>
    <property type="match status" value="1"/>
</dbReference>
<evidence type="ECO:0000313" key="2">
    <source>
        <dbReference type="Proteomes" id="UP000187181"/>
    </source>
</evidence>
<dbReference type="OrthoDB" id="853570at2"/>
<evidence type="ECO:0000313" key="1">
    <source>
        <dbReference type="EMBL" id="SIT77508.1"/>
    </source>
</evidence>
<reference evidence="2" key="1">
    <citation type="submission" date="2017-01" db="EMBL/GenBank/DDBJ databases">
        <authorList>
            <person name="Varghese N."/>
            <person name="Submissions S."/>
        </authorList>
    </citation>
    <scope>NUCLEOTIDE SEQUENCE [LARGE SCALE GENOMIC DNA]</scope>
    <source>
        <strain evidence="2">LP100</strain>
    </source>
</reference>
<organism evidence="1 2">
    <name type="scientific">Pontibacter indicus</name>
    <dbReference type="NCBI Taxonomy" id="1317125"/>
    <lineage>
        <taxon>Bacteria</taxon>
        <taxon>Pseudomonadati</taxon>
        <taxon>Bacteroidota</taxon>
        <taxon>Cytophagia</taxon>
        <taxon>Cytophagales</taxon>
        <taxon>Hymenobacteraceae</taxon>
        <taxon>Pontibacter</taxon>
    </lineage>
</organism>
<accession>A0A1R3WHW5</accession>
<name>A0A1R3WHW5_9BACT</name>
<sequence length="88" mass="9770">MKKLLFVALAFGAASCSSDHNLEDTLYNVAEAGATMVIDSLHHSANKELERYTGIDSLAHKIGAVDTINVEREVEREVKRRIIEELSK</sequence>
<dbReference type="EMBL" id="FTPP01000001">
    <property type="protein sequence ID" value="SIT77508.1"/>
    <property type="molecule type" value="Genomic_DNA"/>
</dbReference>
<dbReference type="Proteomes" id="UP000187181">
    <property type="component" value="Unassembled WGS sequence"/>
</dbReference>
<dbReference type="AlphaFoldDB" id="A0A1R3WHW5"/>
<proteinExistence type="predicted"/>
<protein>
    <submittedName>
        <fullName evidence="1">Uncharacterized protein</fullName>
    </submittedName>
</protein>
<keyword evidence="2" id="KW-1185">Reference proteome</keyword>
<gene>
    <name evidence="1" type="ORF">SAMN05444128_0499</name>
</gene>
<dbReference type="RefSeq" id="WP_076665915.1">
    <property type="nucleotide sequence ID" value="NZ_FTPP01000001.1"/>
</dbReference>